<name>A0A2P8Q2D8_9ACTN</name>
<proteinExistence type="predicted"/>
<protein>
    <submittedName>
        <fullName evidence="2">Uncharacterized protein</fullName>
    </submittedName>
</protein>
<dbReference type="AlphaFoldDB" id="A0A2P8Q2D8"/>
<dbReference type="EMBL" id="PYBJ01000019">
    <property type="protein sequence ID" value="PSM40355.1"/>
    <property type="molecule type" value="Genomic_DNA"/>
</dbReference>
<reference evidence="2 3" key="1">
    <citation type="submission" date="2018-03" db="EMBL/GenBank/DDBJ databases">
        <title>Streptomyces dioscori sp. nov., a novel endophytic actinobacterium isolated from bulbil of Dioscorea bulbifera L.</title>
        <authorList>
            <person name="Zhikuan W."/>
        </authorList>
    </citation>
    <scope>NUCLEOTIDE SEQUENCE [LARGE SCALE GENOMIC DNA]</scope>
    <source>
        <strain evidence="2 3">A217</strain>
    </source>
</reference>
<organism evidence="2 3">
    <name type="scientific">Streptomyces dioscori</name>
    <dbReference type="NCBI Taxonomy" id="2109333"/>
    <lineage>
        <taxon>Bacteria</taxon>
        <taxon>Bacillati</taxon>
        <taxon>Actinomycetota</taxon>
        <taxon>Actinomycetes</taxon>
        <taxon>Kitasatosporales</taxon>
        <taxon>Streptomycetaceae</taxon>
        <taxon>Streptomyces</taxon>
        <taxon>Streptomyces aurantiacus group</taxon>
    </lineage>
</organism>
<keyword evidence="3" id="KW-1185">Reference proteome</keyword>
<feature type="region of interest" description="Disordered" evidence="1">
    <location>
        <begin position="55"/>
        <end position="84"/>
    </location>
</feature>
<evidence type="ECO:0000313" key="3">
    <source>
        <dbReference type="Proteomes" id="UP000240429"/>
    </source>
</evidence>
<evidence type="ECO:0000256" key="1">
    <source>
        <dbReference type="SAM" id="MobiDB-lite"/>
    </source>
</evidence>
<sequence>MGVRCCALLPGEVRVSADVGELSGLGLLTWAYPSGLVDRVVAACGREDQRRRLLPARRTRLPSAAPATAAATTSPAFPRCGWPV</sequence>
<dbReference type="Proteomes" id="UP000240429">
    <property type="component" value="Unassembled WGS sequence"/>
</dbReference>
<accession>A0A2P8Q2D8</accession>
<evidence type="ECO:0000313" key="2">
    <source>
        <dbReference type="EMBL" id="PSM40355.1"/>
    </source>
</evidence>
<gene>
    <name evidence="2" type="ORF">C6Y14_27025</name>
</gene>
<comment type="caution">
    <text evidence="2">The sequence shown here is derived from an EMBL/GenBank/DDBJ whole genome shotgun (WGS) entry which is preliminary data.</text>
</comment>
<feature type="compositionally biased region" description="Low complexity" evidence="1">
    <location>
        <begin position="61"/>
        <end position="76"/>
    </location>
</feature>